<dbReference type="RefSeq" id="WP_207687196.1">
    <property type="nucleotide sequence ID" value="NZ_CP061799.1"/>
</dbReference>
<dbReference type="Proteomes" id="UP000663720">
    <property type="component" value="Chromosome"/>
</dbReference>
<organism evidence="3 4">
    <name type="scientific">Desulfonema limicola</name>
    <dbReference type="NCBI Taxonomy" id="45656"/>
    <lineage>
        <taxon>Bacteria</taxon>
        <taxon>Pseudomonadati</taxon>
        <taxon>Thermodesulfobacteriota</taxon>
        <taxon>Desulfobacteria</taxon>
        <taxon>Desulfobacterales</taxon>
        <taxon>Desulfococcaceae</taxon>
        <taxon>Desulfonema</taxon>
    </lineage>
</organism>
<dbReference type="Pfam" id="PF07589">
    <property type="entry name" value="PEP-CTERM"/>
    <property type="match status" value="1"/>
</dbReference>
<evidence type="ECO:0000313" key="3">
    <source>
        <dbReference type="EMBL" id="QTA81127.1"/>
    </source>
</evidence>
<accession>A0A975B957</accession>
<dbReference type="AlphaFoldDB" id="A0A975B957"/>
<evidence type="ECO:0000259" key="2">
    <source>
        <dbReference type="Pfam" id="PF07589"/>
    </source>
</evidence>
<protein>
    <submittedName>
        <fullName evidence="3">PEP-CTERM protein-sorting domain-containing protein</fullName>
    </submittedName>
</protein>
<dbReference type="NCBIfam" id="NF038133">
    <property type="entry name" value="choice_anch_L"/>
    <property type="match status" value="1"/>
</dbReference>
<dbReference type="InterPro" id="IPR049804">
    <property type="entry name" value="Choice_anch_L"/>
</dbReference>
<keyword evidence="4" id="KW-1185">Reference proteome</keyword>
<feature type="chain" id="PRO_5036941730" evidence="1">
    <location>
        <begin position="22"/>
        <end position="275"/>
    </location>
</feature>
<feature type="signal peptide" evidence="1">
    <location>
        <begin position="1"/>
        <end position="21"/>
    </location>
</feature>
<evidence type="ECO:0000313" key="4">
    <source>
        <dbReference type="Proteomes" id="UP000663720"/>
    </source>
</evidence>
<dbReference type="InterPro" id="IPR013424">
    <property type="entry name" value="Ice-binding_C"/>
</dbReference>
<dbReference type="EMBL" id="CP061799">
    <property type="protein sequence ID" value="QTA81127.1"/>
    <property type="molecule type" value="Genomic_DNA"/>
</dbReference>
<dbReference type="NCBIfam" id="TIGR02595">
    <property type="entry name" value="PEP_CTERM"/>
    <property type="match status" value="1"/>
</dbReference>
<feature type="domain" description="Ice-binding protein C-terminal" evidence="2">
    <location>
        <begin position="248"/>
        <end position="271"/>
    </location>
</feature>
<keyword evidence="1" id="KW-0732">Signal</keyword>
<gene>
    <name evidence="3" type="ORF">dnl_34550</name>
</gene>
<dbReference type="KEGG" id="dli:dnl_34550"/>
<proteinExistence type="predicted"/>
<sequence length="275" mass="29211">MKKLTVFLTIALFVFSAPAFAMTITGMDTAENLAQEILGSGVTIFNVSYTGATAASGYFSGGIDAGIGIESGIVLTSGYASNLNGNSNTSDSITGNNGLSGLSELNTLIPGYSTYDATVLEFDFQSDADSAYFNYVFGSEEYNEYVGSAFNDVFGFFIDGVNYALIPGTTTPVSINNVNNWSNSAYYNDNDPGPYAFEYDGFTNKLTTEILGLNAGQTYHIKLAIADAGDYILDSGVFIQGGTFSDQPVPEPATILLLGFGLLGLGIRGRKRFKK</sequence>
<evidence type="ECO:0000256" key="1">
    <source>
        <dbReference type="SAM" id="SignalP"/>
    </source>
</evidence>
<name>A0A975B957_9BACT</name>
<reference evidence="3" key="1">
    <citation type="journal article" date="2021" name="Microb. Physiol.">
        <title>Proteogenomic Insights into the Physiology of Marine, Sulfate-Reducing, Filamentous Desulfonema limicola and Desulfonema magnum.</title>
        <authorList>
            <person name="Schnaars V."/>
            <person name="Wohlbrand L."/>
            <person name="Scheve S."/>
            <person name="Hinrichs C."/>
            <person name="Reinhardt R."/>
            <person name="Rabus R."/>
        </authorList>
    </citation>
    <scope>NUCLEOTIDE SEQUENCE</scope>
    <source>
        <strain evidence="3">5ac10</strain>
    </source>
</reference>